<dbReference type="KEGG" id="vg:1493973"/>
<protein>
    <recommendedName>
        <fullName evidence="5">Movement protein</fullName>
    </recommendedName>
</protein>
<feature type="compositionally biased region" description="Low complexity" evidence="2">
    <location>
        <begin position="258"/>
        <end position="270"/>
    </location>
</feature>
<dbReference type="Proteomes" id="UP000202332">
    <property type="component" value="Segment"/>
</dbReference>
<reference evidence="3 4" key="2">
    <citation type="journal article" date="1990" name="Nucleic Acids Res.">
        <title>The tymobox, a sequence shared by most tymoviruses: its use in molecular studies of tymoviruses.</title>
        <authorList>
            <person name="Ding S."/>
            <person name="Howe J."/>
            <person name="Keese P."/>
            <person name="Mackenzie A."/>
            <person name="Meek D."/>
            <person name="Osorio-Keese M."/>
            <person name="Skotnicki M."/>
            <person name="Srifah P."/>
            <person name="Torronen M."/>
            <person name="Gibbs A."/>
        </authorList>
    </citation>
    <scope>NUCLEOTIDE SEQUENCE [LARGE SCALE GENOMIC DNA]</scope>
    <source>
        <strain evidence="3">Jervis Bay</strain>
    </source>
</reference>
<proteinExistence type="inferred from homology"/>
<feature type="region of interest" description="Disordered" evidence="2">
    <location>
        <begin position="180"/>
        <end position="206"/>
    </location>
</feature>
<reference evidence="3 4" key="1">
    <citation type="journal article" date="1990" name="J. Gen. Virol.">
        <title>The nucleotide sequence of the genomic RNA of kennedya yellow mosaic tymovirus-Jervis Bay isolate: relationships with potex- and carlaviruses.</title>
        <authorList>
            <person name="Ding S."/>
            <person name="Keese P."/>
            <person name="Gibbs A."/>
        </authorList>
    </citation>
    <scope>NUCLEOTIDE SEQUENCE [LARGE SCALE GENOMIC DNA]</scope>
    <source>
        <strain evidence="3">Jervis Bay</strain>
    </source>
</reference>
<organism evidence="3 4">
    <name type="scientific">Kennedya yellow mosaic virus (strain Jervis bay)</name>
    <name type="common">KYMV</name>
    <dbReference type="NCBI Taxonomy" id="36392"/>
    <lineage>
        <taxon>Viruses</taxon>
        <taxon>Riboviria</taxon>
        <taxon>Orthornavirae</taxon>
        <taxon>Kitrinoviricota</taxon>
        <taxon>Alsuviricetes</taxon>
        <taxon>Tymovirales</taxon>
        <taxon>Tymoviridae</taxon>
        <taxon>Tymovirus</taxon>
        <taxon>Tymovirus kennedyae</taxon>
    </lineage>
</organism>
<sequence>MSNGFPTSSRCSSVDFTQGPLLAPSPRVGSRLLNGLPPNLPLDGPTRPPTLPSQIGNPDQLLRKFPPPPPSAQDAGNPPTLHPLDASLHPAFICPLHEASKIHEAPKEEQVLPTSPQLPPDSHRFSAFSFNLSPPPKHPFRVHARCSDVLPTRTDPSSVSPSSAVDQPLLLSCDPTRIPLHPPLPHARPLHLHPERSNPPLHPRGTLRRFIQPAHNSPLLAENQLHPLPKSQPLHHNSGILGTSPFHTDTKRSPPPRSEAASSQSSSILPLPRPGNRPGVLPGPKVRGAPSSNLPLPTPQAPPRARERLQRSLHLHASRQNAPRLRPRRLRSDPIQQTRTQVGHPQCVGQPTNLRAAQLPSPTKRGVPRSPQPTPENEAVLLTALAPPRRHSRSWPLLPFPPSSLPEVVFASSKGKVHLRLSTQPPSSPQTSSSPPPPSPRTDASGIQTPLASPPSKRKEKSLPHPSHQPPSHSKRNLRRHSALPLLLPIHPTKTTQPHPAVPQPTAGPTPHPPPTKKIPLHPPKSQERHPSPPPDVFHDCQPSSPTSHVVGYRRLLGSGISLPFKLAFWRRRSPNPARHLPPPPPPRKLHSELDSNSLSRSSSFSLSPLCSLPPSPSPSEQLPTVSAPPTPSPIPATPLPGSRHPSPIRPTNPRRTTPCSSNHRTQTREFQPKQPQPKLLGRFKPPTEEFLQRQSPRSQQTYAYLLKYYTPQPQPPSPIRIDSLTLSERWAAELFRSPSPSRSYQHHPFSSP</sequence>
<feature type="compositionally biased region" description="Low complexity" evidence="2">
    <location>
        <begin position="32"/>
        <end position="45"/>
    </location>
</feature>
<evidence type="ECO:0000256" key="2">
    <source>
        <dbReference type="SAM" id="MobiDB-lite"/>
    </source>
</evidence>
<accession>O56971</accession>
<feature type="compositionally biased region" description="Low complexity" evidence="2">
    <location>
        <begin position="422"/>
        <end position="433"/>
    </location>
</feature>
<feature type="compositionally biased region" description="Polar residues" evidence="2">
    <location>
        <begin position="334"/>
        <end position="355"/>
    </location>
</feature>
<evidence type="ECO:0000313" key="4">
    <source>
        <dbReference type="Proteomes" id="UP000202332"/>
    </source>
</evidence>
<dbReference type="Pfam" id="PF03251">
    <property type="entry name" value="Tymo_45kd_70kd"/>
    <property type="match status" value="1"/>
</dbReference>
<feature type="region of interest" description="Disordered" evidence="2">
    <location>
        <begin position="420"/>
        <end position="478"/>
    </location>
</feature>
<evidence type="ECO:0000256" key="1">
    <source>
        <dbReference type="ARBA" id="ARBA00008523"/>
    </source>
</evidence>
<dbReference type="EMBL" id="D00637">
    <property type="protein sequence ID" value="BAA00531.1"/>
    <property type="molecule type" value="Genomic_RNA"/>
</dbReference>
<dbReference type="RefSeq" id="NP_044327.1">
    <property type="nucleotide sequence ID" value="NC_001746.1"/>
</dbReference>
<evidence type="ECO:0008006" key="5">
    <source>
        <dbReference type="Google" id="ProtNLM"/>
    </source>
</evidence>
<feature type="compositionally biased region" description="Pro residues" evidence="2">
    <location>
        <begin position="627"/>
        <end position="639"/>
    </location>
</feature>
<feature type="region of interest" description="Disordered" evidence="2">
    <location>
        <begin position="576"/>
        <end position="699"/>
    </location>
</feature>
<dbReference type="PRINTS" id="PR01217">
    <property type="entry name" value="PRICHEXTENSN"/>
</dbReference>
<feature type="compositionally biased region" description="Pro residues" evidence="2">
    <location>
        <begin position="500"/>
        <end position="523"/>
    </location>
</feature>
<comment type="similarity">
    <text evidence="1">Belongs to the tymoviridae protein p69 family.</text>
</comment>
<organismHost>
    <name type="scientific">Kennedia rubicunda</name>
    <dbReference type="NCBI Taxonomy" id="76709"/>
</organismHost>
<feature type="compositionally biased region" description="Polar residues" evidence="2">
    <location>
        <begin position="1"/>
        <end position="16"/>
    </location>
</feature>
<keyword evidence="4" id="KW-1185">Reference proteome</keyword>
<name>O56971_KYMVJ</name>
<organismHost>
    <name type="scientific">Indigofera australis</name>
    <dbReference type="NCBI Taxonomy" id="53889"/>
</organismHost>
<dbReference type="PIR" id="JQ0532">
    <property type="entry name" value="JQ0532"/>
</dbReference>
<dbReference type="OrthoDB" id="19242at10239"/>
<dbReference type="GeneID" id="1493973"/>
<evidence type="ECO:0000313" key="3">
    <source>
        <dbReference type="EMBL" id="BAA00531.1"/>
    </source>
</evidence>
<dbReference type="InterPro" id="IPR004935">
    <property type="entry name" value="45/70kDa_tymovirus"/>
</dbReference>
<organismHost>
    <name type="scientific">Desmodium</name>
    <dbReference type="NCBI Taxonomy" id="53866"/>
</organismHost>
<feature type="region of interest" description="Disordered" evidence="2">
    <location>
        <begin position="1"/>
        <end position="84"/>
    </location>
</feature>
<feature type="region of interest" description="Disordered" evidence="2">
    <location>
        <begin position="490"/>
        <end position="547"/>
    </location>
</feature>
<feature type="compositionally biased region" description="Low complexity" evidence="2">
    <location>
        <begin position="650"/>
        <end position="662"/>
    </location>
</feature>
<feature type="compositionally biased region" description="Low complexity" evidence="2">
    <location>
        <begin position="595"/>
        <end position="611"/>
    </location>
</feature>
<feature type="region of interest" description="Disordered" evidence="2">
    <location>
        <begin position="227"/>
        <end position="376"/>
    </location>
</feature>